<comment type="catalytic activity">
    <reaction evidence="10 11">
        <text>shikimate + ATP = 3-phosphoshikimate + ADP + H(+)</text>
        <dbReference type="Rhea" id="RHEA:13121"/>
        <dbReference type="ChEBI" id="CHEBI:15378"/>
        <dbReference type="ChEBI" id="CHEBI:30616"/>
        <dbReference type="ChEBI" id="CHEBI:36208"/>
        <dbReference type="ChEBI" id="CHEBI:145989"/>
        <dbReference type="ChEBI" id="CHEBI:456216"/>
        <dbReference type="EC" id="2.7.1.71"/>
    </reaction>
</comment>
<comment type="caution">
    <text evidence="11">Lacks conserved residue(s) required for the propagation of feature annotation.</text>
</comment>
<evidence type="ECO:0000256" key="8">
    <source>
        <dbReference type="ARBA" id="ARBA00022840"/>
    </source>
</evidence>
<proteinExistence type="inferred from homology"/>
<comment type="function">
    <text evidence="11">Catalyzes the specific phosphorylation of the 3-hydroxyl group of shikimic acid using ATP as a cosubstrate.</text>
</comment>
<dbReference type="InterPro" id="IPR027417">
    <property type="entry name" value="P-loop_NTPase"/>
</dbReference>
<dbReference type="EMBL" id="JAFGIX010000060">
    <property type="protein sequence ID" value="MBN1573932.1"/>
    <property type="molecule type" value="Genomic_DNA"/>
</dbReference>
<feature type="binding site" evidence="11">
    <location>
        <position position="16"/>
    </location>
    <ligand>
        <name>Mg(2+)</name>
        <dbReference type="ChEBI" id="CHEBI:18420"/>
    </ligand>
</feature>
<sequence length="175" mass="19702">MGKNVVLVGFMGTGKSRVGSILARKMRRRFIDLDDEIVRQSGISIKEIFDRYGEDRFRELESEAVRRVSSMEDLVISTGGGVLIREENVEMLKQNGVLVCLEASAGEILRRVGGRTHRPLLNVEDKIGAIEEKIEERRRFYAFADLSVDTEKGGPDMIAAEVFKAFSDYVKDGRD</sequence>
<keyword evidence="4 11" id="KW-0028">Amino-acid biosynthesis</keyword>
<dbReference type="PRINTS" id="PR01100">
    <property type="entry name" value="SHIKIMTKNASE"/>
</dbReference>
<dbReference type="AlphaFoldDB" id="A0A9D8PR35"/>
<keyword evidence="9 11" id="KW-0057">Aromatic amino acid biosynthesis</keyword>
<evidence type="ECO:0000313" key="13">
    <source>
        <dbReference type="Proteomes" id="UP000809273"/>
    </source>
</evidence>
<feature type="binding site" evidence="11">
    <location>
        <position position="58"/>
    </location>
    <ligand>
        <name>substrate</name>
    </ligand>
</feature>
<organism evidence="12 13">
    <name type="scientific">Candidatus Zymogenus saltonus</name>
    <dbReference type="NCBI Taxonomy" id="2844893"/>
    <lineage>
        <taxon>Bacteria</taxon>
        <taxon>Deltaproteobacteria</taxon>
        <taxon>Candidatus Zymogenia</taxon>
        <taxon>Candidatus Zymogeniales</taxon>
        <taxon>Candidatus Zymogenaceae</taxon>
        <taxon>Candidatus Zymogenus</taxon>
    </lineage>
</organism>
<dbReference type="CDD" id="cd00464">
    <property type="entry name" value="SK"/>
    <property type="match status" value="1"/>
</dbReference>
<keyword evidence="6 11" id="KW-0547">Nucleotide-binding</keyword>
<dbReference type="PANTHER" id="PTHR21087">
    <property type="entry name" value="SHIKIMATE KINASE"/>
    <property type="match status" value="1"/>
</dbReference>
<keyword evidence="11" id="KW-0963">Cytoplasm</keyword>
<comment type="cofactor">
    <cofactor evidence="11">
        <name>Mg(2+)</name>
        <dbReference type="ChEBI" id="CHEBI:18420"/>
    </cofactor>
    <text evidence="11">Binds 1 Mg(2+) ion per subunit.</text>
</comment>
<evidence type="ECO:0000256" key="4">
    <source>
        <dbReference type="ARBA" id="ARBA00022605"/>
    </source>
</evidence>
<comment type="subunit">
    <text evidence="11">Monomer.</text>
</comment>
<keyword evidence="7 11" id="KW-0418">Kinase</keyword>
<evidence type="ECO:0000256" key="10">
    <source>
        <dbReference type="ARBA" id="ARBA00048567"/>
    </source>
</evidence>
<reference evidence="12" key="1">
    <citation type="journal article" date="2021" name="Environ. Microbiol.">
        <title>Genomic characterization of three novel Desulfobacterota classes expand the metabolic and phylogenetic diversity of the phylum.</title>
        <authorList>
            <person name="Murphy C.L."/>
            <person name="Biggerstaff J."/>
            <person name="Eichhorn A."/>
            <person name="Ewing E."/>
            <person name="Shahan R."/>
            <person name="Soriano D."/>
            <person name="Stewart S."/>
            <person name="VanMol K."/>
            <person name="Walker R."/>
            <person name="Walters P."/>
            <person name="Elshahed M.S."/>
            <person name="Youssef N.H."/>
        </authorList>
    </citation>
    <scope>NUCLEOTIDE SEQUENCE</scope>
    <source>
        <strain evidence="12">Zod_Metabat.24</strain>
    </source>
</reference>
<dbReference type="GO" id="GO:0000287">
    <property type="term" value="F:magnesium ion binding"/>
    <property type="evidence" value="ECO:0007669"/>
    <property type="project" value="UniProtKB-UniRule"/>
</dbReference>
<dbReference type="EC" id="2.7.1.71" evidence="3 11"/>
<feature type="binding site" evidence="11">
    <location>
        <position position="118"/>
    </location>
    <ligand>
        <name>ATP</name>
        <dbReference type="ChEBI" id="CHEBI:30616"/>
    </ligand>
</feature>
<name>A0A9D8PR35_9DELT</name>
<feature type="binding site" evidence="11">
    <location>
        <position position="80"/>
    </location>
    <ligand>
        <name>substrate</name>
    </ligand>
</feature>
<feature type="binding site" evidence="11">
    <location>
        <begin position="12"/>
        <end position="17"/>
    </location>
    <ligand>
        <name>ATP</name>
        <dbReference type="ChEBI" id="CHEBI:30616"/>
    </ligand>
</feature>
<keyword evidence="11" id="KW-0479">Metal-binding</keyword>
<dbReference type="HAMAP" id="MF_00109">
    <property type="entry name" value="Shikimate_kinase"/>
    <property type="match status" value="1"/>
</dbReference>
<dbReference type="InterPro" id="IPR031322">
    <property type="entry name" value="Shikimate/glucono_kinase"/>
</dbReference>
<keyword evidence="11" id="KW-0460">Magnesium</keyword>
<comment type="pathway">
    <text evidence="1 11">Metabolic intermediate biosynthesis; chorismate biosynthesis; chorismate from D-erythrose 4-phosphate and phosphoenolpyruvate: step 5/7.</text>
</comment>
<keyword evidence="8 11" id="KW-0067">ATP-binding</keyword>
<dbReference type="GO" id="GO:0005829">
    <property type="term" value="C:cytosol"/>
    <property type="evidence" value="ECO:0007669"/>
    <property type="project" value="TreeGrafter"/>
</dbReference>
<dbReference type="GO" id="GO:0009073">
    <property type="term" value="P:aromatic amino acid family biosynthetic process"/>
    <property type="evidence" value="ECO:0007669"/>
    <property type="project" value="UniProtKB-KW"/>
</dbReference>
<dbReference type="InterPro" id="IPR000623">
    <property type="entry name" value="Shikimate_kinase/TSH1"/>
</dbReference>
<dbReference type="Gene3D" id="3.40.50.300">
    <property type="entry name" value="P-loop containing nucleotide triphosphate hydrolases"/>
    <property type="match status" value="1"/>
</dbReference>
<feature type="binding site" evidence="11">
    <location>
        <position position="34"/>
    </location>
    <ligand>
        <name>substrate</name>
    </ligand>
</feature>
<dbReference type="GO" id="GO:0004765">
    <property type="term" value="F:shikimate kinase activity"/>
    <property type="evidence" value="ECO:0007669"/>
    <property type="project" value="UniProtKB-UniRule"/>
</dbReference>
<evidence type="ECO:0000256" key="5">
    <source>
        <dbReference type="ARBA" id="ARBA00022679"/>
    </source>
</evidence>
<comment type="subcellular location">
    <subcellularLocation>
        <location evidence="11">Cytoplasm</location>
    </subcellularLocation>
</comment>
<accession>A0A9D8PR35</accession>
<keyword evidence="5 11" id="KW-0808">Transferase</keyword>
<reference evidence="12" key="2">
    <citation type="submission" date="2021-01" db="EMBL/GenBank/DDBJ databases">
        <authorList>
            <person name="Hahn C.R."/>
            <person name="Youssef N.H."/>
            <person name="Elshahed M."/>
        </authorList>
    </citation>
    <scope>NUCLEOTIDE SEQUENCE</scope>
    <source>
        <strain evidence="12">Zod_Metabat.24</strain>
    </source>
</reference>
<evidence type="ECO:0000256" key="1">
    <source>
        <dbReference type="ARBA" id="ARBA00004842"/>
    </source>
</evidence>
<dbReference type="PROSITE" id="PS01128">
    <property type="entry name" value="SHIKIMATE_KINASE"/>
    <property type="match status" value="1"/>
</dbReference>
<gene>
    <name evidence="11" type="primary">aroK</name>
    <name evidence="12" type="ORF">JW984_12110</name>
</gene>
<dbReference type="GO" id="GO:0008652">
    <property type="term" value="P:amino acid biosynthetic process"/>
    <property type="evidence" value="ECO:0007669"/>
    <property type="project" value="UniProtKB-KW"/>
</dbReference>
<dbReference type="Proteomes" id="UP000809273">
    <property type="component" value="Unassembled WGS sequence"/>
</dbReference>
<dbReference type="Pfam" id="PF01202">
    <property type="entry name" value="SKI"/>
    <property type="match status" value="1"/>
</dbReference>
<evidence type="ECO:0000256" key="2">
    <source>
        <dbReference type="ARBA" id="ARBA00006997"/>
    </source>
</evidence>
<protein>
    <recommendedName>
        <fullName evidence="3 11">Shikimate kinase</fullName>
        <shortName evidence="11">SK</shortName>
        <ecNumber evidence="3 11">2.7.1.71</ecNumber>
    </recommendedName>
</protein>
<evidence type="ECO:0000256" key="6">
    <source>
        <dbReference type="ARBA" id="ARBA00022741"/>
    </source>
</evidence>
<evidence type="ECO:0000256" key="3">
    <source>
        <dbReference type="ARBA" id="ARBA00012154"/>
    </source>
</evidence>
<evidence type="ECO:0000256" key="11">
    <source>
        <dbReference type="HAMAP-Rule" id="MF_00109"/>
    </source>
</evidence>
<dbReference type="GO" id="GO:0005524">
    <property type="term" value="F:ATP binding"/>
    <property type="evidence" value="ECO:0007669"/>
    <property type="project" value="UniProtKB-UniRule"/>
</dbReference>
<evidence type="ECO:0000313" key="12">
    <source>
        <dbReference type="EMBL" id="MBN1573932.1"/>
    </source>
</evidence>
<comment type="caution">
    <text evidence="12">The sequence shown here is derived from an EMBL/GenBank/DDBJ whole genome shotgun (WGS) entry which is preliminary data.</text>
</comment>
<evidence type="ECO:0000256" key="9">
    <source>
        <dbReference type="ARBA" id="ARBA00023141"/>
    </source>
</evidence>
<dbReference type="PANTHER" id="PTHR21087:SF16">
    <property type="entry name" value="SHIKIMATE KINASE 1, CHLOROPLASTIC"/>
    <property type="match status" value="1"/>
</dbReference>
<feature type="binding site" evidence="11">
    <location>
        <position position="137"/>
    </location>
    <ligand>
        <name>substrate</name>
    </ligand>
</feature>
<comment type="similarity">
    <text evidence="2 11">Belongs to the shikimate kinase family.</text>
</comment>
<dbReference type="SUPFAM" id="SSF52540">
    <property type="entry name" value="P-loop containing nucleoside triphosphate hydrolases"/>
    <property type="match status" value="1"/>
</dbReference>
<evidence type="ECO:0000256" key="7">
    <source>
        <dbReference type="ARBA" id="ARBA00022777"/>
    </source>
</evidence>
<dbReference type="GO" id="GO:0009423">
    <property type="term" value="P:chorismate biosynthetic process"/>
    <property type="evidence" value="ECO:0007669"/>
    <property type="project" value="UniProtKB-UniRule"/>
</dbReference>
<dbReference type="InterPro" id="IPR023000">
    <property type="entry name" value="Shikimate_kinase_CS"/>
</dbReference>